<proteinExistence type="predicted"/>
<feature type="domain" description="Response regulatory" evidence="2">
    <location>
        <begin position="4"/>
        <end position="113"/>
    </location>
</feature>
<evidence type="ECO:0000256" key="1">
    <source>
        <dbReference type="PROSITE-ProRule" id="PRU00169"/>
    </source>
</evidence>
<dbReference type="InterPro" id="IPR001789">
    <property type="entry name" value="Sig_transdc_resp-reg_receiver"/>
</dbReference>
<comment type="caution">
    <text evidence="1">Lacks conserved residue(s) required for the propagation of feature annotation.</text>
</comment>
<dbReference type="InterPro" id="IPR011006">
    <property type="entry name" value="CheY-like_superfamily"/>
</dbReference>
<gene>
    <name evidence="3" type="ORF">DSOUD_1482</name>
</gene>
<dbReference type="EMBL" id="CP010802">
    <property type="protein sequence ID" value="ALC16261.1"/>
    <property type="molecule type" value="Genomic_DNA"/>
</dbReference>
<protein>
    <recommendedName>
        <fullName evidence="2">Response regulatory domain-containing protein</fullName>
    </recommendedName>
</protein>
<dbReference type="Gene3D" id="3.40.50.2300">
    <property type="match status" value="1"/>
</dbReference>
<evidence type="ECO:0000313" key="4">
    <source>
        <dbReference type="Proteomes" id="UP000057158"/>
    </source>
</evidence>
<dbReference type="Proteomes" id="UP000057158">
    <property type="component" value="Chromosome"/>
</dbReference>
<sequence length="131" mass="13798">MNPKILLAGSLFTLRSHIHYLFEDAGYGVLRAGDGLDALAQLVEGPEVGLLVVTEELSKLSGLELAYEVRRSPRLCHLPVVVVAEAEKMEGMADLISPPVALVALHATAEQLVAAAGELLTRVSCAGRGLG</sequence>
<dbReference type="KEGG" id="des:DSOUD_1482"/>
<dbReference type="PATRIC" id="fig|1603606.3.peg.1615"/>
<evidence type="ECO:0000259" key="2">
    <source>
        <dbReference type="PROSITE" id="PS50110"/>
    </source>
</evidence>
<dbReference type="AlphaFoldDB" id="A0A0M5INH5"/>
<evidence type="ECO:0000313" key="3">
    <source>
        <dbReference type="EMBL" id="ALC16261.1"/>
    </source>
</evidence>
<accession>A0A0M5INH5</accession>
<keyword evidence="4" id="KW-1185">Reference proteome</keyword>
<reference evidence="3 4" key="1">
    <citation type="submission" date="2015-07" db="EMBL/GenBank/DDBJ databases">
        <title>Isolation and Genomic Characterization of a Novel Halophilic Metal-Reducing Deltaproteobacterium from the Deep Subsurface.</title>
        <authorList>
            <person name="Badalamenti J.P."/>
            <person name="Summers Z.M."/>
            <person name="Gralnick J.A."/>
            <person name="Bond D.R."/>
        </authorList>
    </citation>
    <scope>NUCLEOTIDE SEQUENCE [LARGE SCALE GENOMIC DNA]</scope>
    <source>
        <strain evidence="3 4">WTL</strain>
    </source>
</reference>
<organism evidence="3 4">
    <name type="scientific">Desulfuromonas soudanensis</name>
    <dbReference type="NCBI Taxonomy" id="1603606"/>
    <lineage>
        <taxon>Bacteria</taxon>
        <taxon>Pseudomonadati</taxon>
        <taxon>Thermodesulfobacteriota</taxon>
        <taxon>Desulfuromonadia</taxon>
        <taxon>Desulfuromonadales</taxon>
        <taxon>Desulfuromonadaceae</taxon>
        <taxon>Desulfuromonas</taxon>
    </lineage>
</organism>
<dbReference type="GO" id="GO:0000160">
    <property type="term" value="P:phosphorelay signal transduction system"/>
    <property type="evidence" value="ECO:0007669"/>
    <property type="project" value="InterPro"/>
</dbReference>
<name>A0A0M5INH5_9BACT</name>
<dbReference type="STRING" id="1603606.DSOUD_1482"/>
<dbReference type="PROSITE" id="PS50110">
    <property type="entry name" value="RESPONSE_REGULATORY"/>
    <property type="match status" value="1"/>
</dbReference>
<dbReference type="RefSeq" id="WP_053550391.1">
    <property type="nucleotide sequence ID" value="NZ_CP010802.1"/>
</dbReference>
<dbReference type="SUPFAM" id="SSF52172">
    <property type="entry name" value="CheY-like"/>
    <property type="match status" value="1"/>
</dbReference>